<reference evidence="2" key="1">
    <citation type="submission" date="2022-11" db="UniProtKB">
        <authorList>
            <consortium name="WormBaseParasite"/>
        </authorList>
    </citation>
    <scope>IDENTIFICATION</scope>
</reference>
<evidence type="ECO:0000313" key="1">
    <source>
        <dbReference type="Proteomes" id="UP000887563"/>
    </source>
</evidence>
<evidence type="ECO:0000313" key="2">
    <source>
        <dbReference type="WBParaSite" id="Minc3s01141g21130"/>
    </source>
</evidence>
<dbReference type="Proteomes" id="UP000887563">
    <property type="component" value="Unplaced"/>
</dbReference>
<protein>
    <submittedName>
        <fullName evidence="2">Uncharacterized protein</fullName>
    </submittedName>
</protein>
<dbReference type="AlphaFoldDB" id="A0A914M145"/>
<accession>A0A914M145</accession>
<organism evidence="1 2">
    <name type="scientific">Meloidogyne incognita</name>
    <name type="common">Southern root-knot nematode worm</name>
    <name type="synonym">Oxyuris incognita</name>
    <dbReference type="NCBI Taxonomy" id="6306"/>
    <lineage>
        <taxon>Eukaryota</taxon>
        <taxon>Metazoa</taxon>
        <taxon>Ecdysozoa</taxon>
        <taxon>Nematoda</taxon>
        <taxon>Chromadorea</taxon>
        <taxon>Rhabditida</taxon>
        <taxon>Tylenchina</taxon>
        <taxon>Tylenchomorpha</taxon>
        <taxon>Tylenchoidea</taxon>
        <taxon>Meloidogynidae</taxon>
        <taxon>Meloidogyninae</taxon>
        <taxon>Meloidogyne</taxon>
        <taxon>Meloidogyne incognita group</taxon>
    </lineage>
</organism>
<dbReference type="WBParaSite" id="Minc3s01141g21130">
    <property type="protein sequence ID" value="Minc3s01141g21130"/>
    <property type="gene ID" value="Minc3s01141g21130"/>
</dbReference>
<name>A0A914M145_MELIC</name>
<proteinExistence type="predicted"/>
<sequence>MGIALLNLMANASWEFNDFMNYLLVDFALFRIALLNLMANASWEFNDFMNYLLVDFALFRVGLFIRFS</sequence>
<keyword evidence="1" id="KW-1185">Reference proteome</keyword>